<accession>A0A9P4P391</accession>
<gene>
    <name evidence="8" type="ORF">EJ08DRAFT_146385</name>
</gene>
<feature type="compositionally biased region" description="Polar residues" evidence="6">
    <location>
        <begin position="21"/>
        <end position="30"/>
    </location>
</feature>
<evidence type="ECO:0000256" key="3">
    <source>
        <dbReference type="ARBA" id="ARBA00022692"/>
    </source>
</evidence>
<evidence type="ECO:0000313" key="9">
    <source>
        <dbReference type="Proteomes" id="UP000800235"/>
    </source>
</evidence>
<evidence type="ECO:0000256" key="4">
    <source>
        <dbReference type="ARBA" id="ARBA00022989"/>
    </source>
</evidence>
<protein>
    <submittedName>
        <fullName evidence="8">Amino acid transporter</fullName>
    </submittedName>
</protein>
<dbReference type="EMBL" id="MU007010">
    <property type="protein sequence ID" value="KAF2436422.1"/>
    <property type="molecule type" value="Genomic_DNA"/>
</dbReference>
<proteinExistence type="predicted"/>
<evidence type="ECO:0000256" key="6">
    <source>
        <dbReference type="SAM" id="MobiDB-lite"/>
    </source>
</evidence>
<organism evidence="8 9">
    <name type="scientific">Tothia fuscella</name>
    <dbReference type="NCBI Taxonomy" id="1048955"/>
    <lineage>
        <taxon>Eukaryota</taxon>
        <taxon>Fungi</taxon>
        <taxon>Dikarya</taxon>
        <taxon>Ascomycota</taxon>
        <taxon>Pezizomycotina</taxon>
        <taxon>Dothideomycetes</taxon>
        <taxon>Pleosporomycetidae</taxon>
        <taxon>Venturiales</taxon>
        <taxon>Cylindrosympodiaceae</taxon>
        <taxon>Tothia</taxon>
    </lineage>
</organism>
<dbReference type="PANTHER" id="PTHR45649:SF2">
    <property type="entry name" value="ACID PERMEASE, PUTATIVE-RELATED"/>
    <property type="match status" value="1"/>
</dbReference>
<dbReference type="OrthoDB" id="3257095at2759"/>
<keyword evidence="9" id="KW-1185">Reference proteome</keyword>
<name>A0A9P4P391_9PEZI</name>
<evidence type="ECO:0000256" key="2">
    <source>
        <dbReference type="ARBA" id="ARBA00022448"/>
    </source>
</evidence>
<dbReference type="PIRSF" id="PIRSF006060">
    <property type="entry name" value="AA_transporter"/>
    <property type="match status" value="1"/>
</dbReference>
<comment type="subcellular location">
    <subcellularLocation>
        <location evidence="1">Membrane</location>
        <topology evidence="1">Multi-pass membrane protein</topology>
    </subcellularLocation>
</comment>
<evidence type="ECO:0000256" key="7">
    <source>
        <dbReference type="SAM" id="Phobius"/>
    </source>
</evidence>
<feature type="compositionally biased region" description="Basic and acidic residues" evidence="6">
    <location>
        <begin position="1"/>
        <end position="17"/>
    </location>
</feature>
<dbReference type="PANTHER" id="PTHR45649">
    <property type="entry name" value="AMINO-ACID PERMEASE BAT1"/>
    <property type="match status" value="1"/>
</dbReference>
<dbReference type="GO" id="GO:0022857">
    <property type="term" value="F:transmembrane transporter activity"/>
    <property type="evidence" value="ECO:0007669"/>
    <property type="project" value="InterPro"/>
</dbReference>
<dbReference type="GO" id="GO:0016020">
    <property type="term" value="C:membrane"/>
    <property type="evidence" value="ECO:0007669"/>
    <property type="project" value="UniProtKB-SubCell"/>
</dbReference>
<feature type="transmembrane region" description="Helical" evidence="7">
    <location>
        <begin position="401"/>
        <end position="421"/>
    </location>
</feature>
<dbReference type="AlphaFoldDB" id="A0A9P4P391"/>
<feature type="transmembrane region" description="Helical" evidence="7">
    <location>
        <begin position="298"/>
        <end position="324"/>
    </location>
</feature>
<reference evidence="8" key="1">
    <citation type="journal article" date="2020" name="Stud. Mycol.">
        <title>101 Dothideomycetes genomes: a test case for predicting lifestyles and emergence of pathogens.</title>
        <authorList>
            <person name="Haridas S."/>
            <person name="Albert R."/>
            <person name="Binder M."/>
            <person name="Bloem J."/>
            <person name="Labutti K."/>
            <person name="Salamov A."/>
            <person name="Andreopoulos B."/>
            <person name="Baker S."/>
            <person name="Barry K."/>
            <person name="Bills G."/>
            <person name="Bluhm B."/>
            <person name="Cannon C."/>
            <person name="Castanera R."/>
            <person name="Culley D."/>
            <person name="Daum C."/>
            <person name="Ezra D."/>
            <person name="Gonzalez J."/>
            <person name="Henrissat B."/>
            <person name="Kuo A."/>
            <person name="Liang C."/>
            <person name="Lipzen A."/>
            <person name="Lutzoni F."/>
            <person name="Magnuson J."/>
            <person name="Mondo S."/>
            <person name="Nolan M."/>
            <person name="Ohm R."/>
            <person name="Pangilinan J."/>
            <person name="Park H.-J."/>
            <person name="Ramirez L."/>
            <person name="Alfaro M."/>
            <person name="Sun H."/>
            <person name="Tritt A."/>
            <person name="Yoshinaga Y."/>
            <person name="Zwiers L.-H."/>
            <person name="Turgeon B."/>
            <person name="Goodwin S."/>
            <person name="Spatafora J."/>
            <person name="Crous P."/>
            <person name="Grigoriev I."/>
        </authorList>
    </citation>
    <scope>NUCLEOTIDE SEQUENCE</scope>
    <source>
        <strain evidence="8">CBS 130266</strain>
    </source>
</reference>
<sequence length="546" mass="59306">MGLHHQQHDERIEKQEYDVQSGPTTSTTEPGASDDSLSDRHQGTYHDVRDMGRLGKKQEFMRNFRFYSILGFTSTLMCTWEAMLASSAIGLTDGGRAGIIWTYVGTVLMMTCVIASMADMASMAPTSGGQYHWVSEFAPKGSQRYLSYIVGWTGALGWQAGTASASYLAGTMIQGLIVLWSDTYEPTRWQGTLLTIAVGCVCTFFNTYGARHLPLLEGLVLSLHVFGFFAILIPLWVMAPKAAAKDVFGSFLDGGEWGSIGTACIVGQLTSVFSFIGPDAGTHMSEEIRDASRIVPQSMIATAVLNGILGFVMIVTYCFCITDLDKALSSKTGYPFIEVFYAATGSKGGTTAMVLIIVILLIAAGISILATASRQAFAFARDEGMPMPQVWRKVVKVGTEIPLNAILLSLSITVLLALVNIGSTAAFNSIVSLLVSSLFTGYFISIACILLKRLRGEPLPPSRWSLGRMAIPLNIIALLYIAFALIMSFFPIVRAVTPVNMNWSVLVWGVIIGASTIMYFVSGRYVYKGPVVYVNKELEVPSSRRS</sequence>
<feature type="transmembrane region" description="Helical" evidence="7">
    <location>
        <begin position="352"/>
        <end position="372"/>
    </location>
</feature>
<dbReference type="InterPro" id="IPR002293">
    <property type="entry name" value="AA/rel_permease1"/>
</dbReference>
<keyword evidence="4 7" id="KW-1133">Transmembrane helix</keyword>
<feature type="transmembrane region" description="Helical" evidence="7">
    <location>
        <begin position="100"/>
        <end position="124"/>
    </location>
</feature>
<keyword evidence="5 7" id="KW-0472">Membrane</keyword>
<feature type="transmembrane region" description="Helical" evidence="7">
    <location>
        <begin position="66"/>
        <end position="88"/>
    </location>
</feature>
<evidence type="ECO:0000313" key="8">
    <source>
        <dbReference type="EMBL" id="KAF2436422.1"/>
    </source>
</evidence>
<comment type="caution">
    <text evidence="8">The sequence shown here is derived from an EMBL/GenBank/DDBJ whole genome shotgun (WGS) entry which is preliminary data.</text>
</comment>
<feature type="transmembrane region" description="Helical" evidence="7">
    <location>
        <begin position="471"/>
        <end position="493"/>
    </location>
</feature>
<feature type="transmembrane region" description="Helical" evidence="7">
    <location>
        <begin position="145"/>
        <end position="169"/>
    </location>
</feature>
<feature type="transmembrane region" description="Helical" evidence="7">
    <location>
        <begin position="215"/>
        <end position="237"/>
    </location>
</feature>
<feature type="region of interest" description="Disordered" evidence="6">
    <location>
        <begin position="1"/>
        <end position="43"/>
    </location>
</feature>
<dbReference type="Proteomes" id="UP000800235">
    <property type="component" value="Unassembled WGS sequence"/>
</dbReference>
<dbReference type="Pfam" id="PF13520">
    <property type="entry name" value="AA_permease_2"/>
    <property type="match status" value="1"/>
</dbReference>
<feature type="transmembrane region" description="Helical" evidence="7">
    <location>
        <begin position="257"/>
        <end position="277"/>
    </location>
</feature>
<keyword evidence="2" id="KW-0813">Transport</keyword>
<feature type="transmembrane region" description="Helical" evidence="7">
    <location>
        <begin position="427"/>
        <end position="451"/>
    </location>
</feature>
<evidence type="ECO:0000256" key="5">
    <source>
        <dbReference type="ARBA" id="ARBA00023136"/>
    </source>
</evidence>
<dbReference type="Gene3D" id="1.20.1740.10">
    <property type="entry name" value="Amino acid/polyamine transporter I"/>
    <property type="match status" value="1"/>
</dbReference>
<feature type="transmembrane region" description="Helical" evidence="7">
    <location>
        <begin position="189"/>
        <end position="208"/>
    </location>
</feature>
<feature type="transmembrane region" description="Helical" evidence="7">
    <location>
        <begin position="505"/>
        <end position="527"/>
    </location>
</feature>
<evidence type="ECO:0000256" key="1">
    <source>
        <dbReference type="ARBA" id="ARBA00004141"/>
    </source>
</evidence>
<keyword evidence="3 7" id="KW-0812">Transmembrane</keyword>